<dbReference type="InterPro" id="IPR006656">
    <property type="entry name" value="Mopterin_OxRdtase"/>
</dbReference>
<dbReference type="GO" id="GO:0030288">
    <property type="term" value="C:outer membrane-bounded periplasmic space"/>
    <property type="evidence" value="ECO:0007669"/>
    <property type="project" value="TreeGrafter"/>
</dbReference>
<dbReference type="InterPro" id="IPR006963">
    <property type="entry name" value="Mopterin_OxRdtase_4Fe-4S_dom"/>
</dbReference>
<protein>
    <submittedName>
        <fullName evidence="8">Dimethyl sulfoxide reductase subunit A</fullName>
    </submittedName>
</protein>
<accession>A0A2K2U1T1</accession>
<proteinExistence type="inferred from homology"/>
<dbReference type="Pfam" id="PF01568">
    <property type="entry name" value="Molydop_binding"/>
    <property type="match status" value="1"/>
</dbReference>
<evidence type="ECO:0000259" key="7">
    <source>
        <dbReference type="PROSITE" id="PS51669"/>
    </source>
</evidence>
<dbReference type="SMART" id="SM00926">
    <property type="entry name" value="Molybdop_Fe4S4"/>
    <property type="match status" value="1"/>
</dbReference>
<reference evidence="8 9" key="1">
    <citation type="journal article" date="2018" name="Int. J. Syst. Evol. Microbiol.">
        <title>Rubneribacter badeniensis gen. nov., sp. nov. and Enteroscipio rubneri gen. nov., sp. nov., new members of the Eggerthellaceae isolated from human faeces.</title>
        <authorList>
            <person name="Danylec N."/>
            <person name="Gobl A."/>
            <person name="Stoll D.A."/>
            <person name="Hetzer B."/>
            <person name="Kulling S.E."/>
            <person name="Huch M."/>
        </authorList>
    </citation>
    <scope>NUCLEOTIDE SEQUENCE [LARGE SCALE GENOMIC DNA]</scope>
    <source>
        <strain evidence="8 9">ResAG-85</strain>
    </source>
</reference>
<dbReference type="Gene3D" id="3.40.228.10">
    <property type="entry name" value="Dimethylsulfoxide Reductase, domain 2"/>
    <property type="match status" value="1"/>
</dbReference>
<keyword evidence="5" id="KW-0408">Iron</keyword>
<dbReference type="Proteomes" id="UP000236488">
    <property type="component" value="Unassembled WGS sequence"/>
</dbReference>
<keyword evidence="4" id="KW-0560">Oxidoreductase</keyword>
<keyword evidence="6" id="KW-0411">Iron-sulfur</keyword>
<keyword evidence="9" id="KW-1185">Reference proteome</keyword>
<keyword evidence="3" id="KW-0732">Signal</keyword>
<evidence type="ECO:0000256" key="5">
    <source>
        <dbReference type="ARBA" id="ARBA00023004"/>
    </source>
</evidence>
<dbReference type="InterPro" id="IPR009010">
    <property type="entry name" value="Asp_de-COase-like_dom_sf"/>
</dbReference>
<comment type="similarity">
    <text evidence="1">Belongs to the prokaryotic molybdopterin-containing oxidoreductase family.</text>
</comment>
<gene>
    <name evidence="8" type="ORF">C2L80_13155</name>
</gene>
<dbReference type="NCBIfam" id="TIGR02166">
    <property type="entry name" value="dmsA_ynfE"/>
    <property type="match status" value="1"/>
</dbReference>
<name>A0A2K2U1T1_9ACTN</name>
<dbReference type="GO" id="GO:0043546">
    <property type="term" value="F:molybdopterin cofactor binding"/>
    <property type="evidence" value="ECO:0007669"/>
    <property type="project" value="InterPro"/>
</dbReference>
<sequence>MSEAMPTLSRRAFVKTTGALGALAAVGGAAATDSLFGSGVAQASADSEEKVTWGHCAINCPGRCALRIHTKDDEVVWVEGDTSDDNNIDDMQVRCCLRGRSYRRWINHPDRLNYPMKRVGRRGEGKFERISWDEAIDTIAEKLKYTIDTYGNEAIYIHMGSGTSSTTARPYWRMFNVLGGSLQFYGSYSTHQLSYTTPFVIGSGSGSTLNVIDDATLYLAFGSNTTVTTQGGGCGHTDYVRMREKTKAKIIHVDPRLTDTVAGHCDEWLPINPGTDAALIAGIAHYLIEHDLVDLDFLHTYCVGYDEETMPEAYKGKNMSYYAYIMGEGYDKVEKTPEWASRITGIAPQKIEELAQEIGTTEALFVDQGYGSQRRSNGEWNCWAIMALPALVGQVGKPGTNSGYPHGSYSISLTSIPNLDNPIKAQIPCYLYTDAIDHGHEMTAKNAGVKSGDAVKSDIKFMFYGAGNCLTNQHGDINRTHDILADESKCEFIVCTNTVLCDSAKYADILLPDSFRFEQVSMIGTGGDTGYMIAGQPCTSRKFERKDPYEIATLISRAMGTEEEFTEGKTQEEWIKELYEKDRAKDPSLPTYDEAMEMGVYKKANPKGKTIALEAFVADPSANPLKTASGKIEIFSESIEKLAETWDLAEDEQFHGLPMYIPEWYGVETTTEENPLVLTGFHYRGRQHSSWGNIDILKEANPQEVWINPADAQERGIASGDTVAVTNDFGETHLLAKVTPRIVPGTVAISQGAWHEADMYGDRVDKGGCINTLTCYRPSPLSKGNPQHSNICQVTKIAG</sequence>
<evidence type="ECO:0000313" key="8">
    <source>
        <dbReference type="EMBL" id="PNV64214.1"/>
    </source>
</evidence>
<dbReference type="GO" id="GO:0030151">
    <property type="term" value="F:molybdenum ion binding"/>
    <property type="evidence" value="ECO:0007669"/>
    <property type="project" value="InterPro"/>
</dbReference>
<dbReference type="SUPFAM" id="SSF53706">
    <property type="entry name" value="Formate dehydrogenase/DMSO reductase, domains 1-3"/>
    <property type="match status" value="1"/>
</dbReference>
<evidence type="ECO:0000256" key="4">
    <source>
        <dbReference type="ARBA" id="ARBA00023002"/>
    </source>
</evidence>
<dbReference type="GO" id="GO:0051539">
    <property type="term" value="F:4 iron, 4 sulfur cluster binding"/>
    <property type="evidence" value="ECO:0007669"/>
    <property type="project" value="InterPro"/>
</dbReference>
<dbReference type="InterPro" id="IPR006311">
    <property type="entry name" value="TAT_signal"/>
</dbReference>
<dbReference type="Gene3D" id="3.40.50.740">
    <property type="match status" value="1"/>
</dbReference>
<dbReference type="InterPro" id="IPR011888">
    <property type="entry name" value="Anaer_DMSO_reductase"/>
</dbReference>
<dbReference type="PANTHER" id="PTHR43742">
    <property type="entry name" value="TRIMETHYLAMINE-N-OXIDE REDUCTASE"/>
    <property type="match status" value="1"/>
</dbReference>
<comment type="caution">
    <text evidence="8">The sequence shown here is derived from an EMBL/GenBank/DDBJ whole genome shotgun (WGS) entry which is preliminary data.</text>
</comment>
<evidence type="ECO:0000256" key="1">
    <source>
        <dbReference type="ARBA" id="ARBA00010312"/>
    </source>
</evidence>
<evidence type="ECO:0000256" key="2">
    <source>
        <dbReference type="ARBA" id="ARBA00022723"/>
    </source>
</evidence>
<evidence type="ECO:0000256" key="6">
    <source>
        <dbReference type="ARBA" id="ARBA00023014"/>
    </source>
</evidence>
<keyword evidence="2" id="KW-0479">Metal-binding</keyword>
<evidence type="ECO:0000313" key="9">
    <source>
        <dbReference type="Proteomes" id="UP000236488"/>
    </source>
</evidence>
<dbReference type="InterPro" id="IPR006657">
    <property type="entry name" value="MoPterin_dinucl-bd_dom"/>
</dbReference>
<dbReference type="InterPro" id="IPR050612">
    <property type="entry name" value="Prok_Mopterin_Oxidored"/>
</dbReference>
<dbReference type="PANTHER" id="PTHR43742:SF8">
    <property type="entry name" value="ANAEROBIC DIMETHYL SULFOXIDE REDUCTASE, SUBUNIT A"/>
    <property type="match status" value="1"/>
</dbReference>
<dbReference type="RefSeq" id="WP_103263355.1">
    <property type="nucleotide sequence ID" value="NZ_PPEL01000141.1"/>
</dbReference>
<dbReference type="Pfam" id="PF00384">
    <property type="entry name" value="Molybdopterin"/>
    <property type="match status" value="1"/>
</dbReference>
<dbReference type="GO" id="GO:0009061">
    <property type="term" value="P:anaerobic respiration"/>
    <property type="evidence" value="ECO:0007669"/>
    <property type="project" value="TreeGrafter"/>
</dbReference>
<dbReference type="GO" id="GO:0009389">
    <property type="term" value="F:dimethyl sulfoxide reductase activity"/>
    <property type="evidence" value="ECO:0007669"/>
    <property type="project" value="InterPro"/>
</dbReference>
<dbReference type="AlphaFoldDB" id="A0A2K2U1T1"/>
<dbReference type="Pfam" id="PF04879">
    <property type="entry name" value="Molybdop_Fe4S4"/>
    <property type="match status" value="1"/>
</dbReference>
<dbReference type="GO" id="GO:0009055">
    <property type="term" value="F:electron transfer activity"/>
    <property type="evidence" value="ECO:0007669"/>
    <property type="project" value="TreeGrafter"/>
</dbReference>
<dbReference type="PROSITE" id="PS51669">
    <property type="entry name" value="4FE4S_MOW_BIS_MGD"/>
    <property type="match status" value="1"/>
</dbReference>
<dbReference type="SUPFAM" id="SSF50692">
    <property type="entry name" value="ADC-like"/>
    <property type="match status" value="1"/>
</dbReference>
<dbReference type="Gene3D" id="2.20.25.90">
    <property type="entry name" value="ADC-like domains"/>
    <property type="match status" value="1"/>
</dbReference>
<dbReference type="PROSITE" id="PS51318">
    <property type="entry name" value="TAT"/>
    <property type="match status" value="1"/>
</dbReference>
<feature type="domain" description="4Fe-4S Mo/W bis-MGD-type" evidence="7">
    <location>
        <begin position="49"/>
        <end position="110"/>
    </location>
</feature>
<evidence type="ECO:0000256" key="3">
    <source>
        <dbReference type="ARBA" id="ARBA00022729"/>
    </source>
</evidence>
<dbReference type="Gene3D" id="2.40.40.20">
    <property type="match status" value="1"/>
</dbReference>
<dbReference type="EMBL" id="PPEL01000141">
    <property type="protein sequence ID" value="PNV64214.1"/>
    <property type="molecule type" value="Genomic_DNA"/>
</dbReference>
<organism evidence="8 9">
    <name type="scientific">Rubneribacter badeniensis</name>
    <dbReference type="NCBI Taxonomy" id="2070688"/>
    <lineage>
        <taxon>Bacteria</taxon>
        <taxon>Bacillati</taxon>
        <taxon>Actinomycetota</taxon>
        <taxon>Coriobacteriia</taxon>
        <taxon>Eggerthellales</taxon>
        <taxon>Eggerthellaceae</taxon>
        <taxon>Rubneribacter</taxon>
    </lineage>
</organism>